<comment type="similarity">
    <text evidence="1">Belongs to the HAD-like hydrolase superfamily. EYA family.</text>
</comment>
<keyword evidence="8" id="KW-0479">Metal-binding</keyword>
<dbReference type="AlphaFoldDB" id="A0A2P6V3J0"/>
<feature type="region of interest" description="Disordered" evidence="9">
    <location>
        <begin position="470"/>
        <end position="549"/>
    </location>
</feature>
<accession>A0A2P6V3J0</accession>
<sequence length="1068" mass="111009">MPENTPPCSKAAGGGTKNVHSPWSAPRERKRRSKAQAPQAQPVHAQTLGSIEELEYNSPPKRHNGGSATSPAARELSLVPQEALPFPSAEALGSPVDAGPLAQGLLTGDTHFSPLASGLGAPSFAASASAFSQHPWQPGGGVADRQRRQLRQVSAFRTAAARQRSAAGGTASMSSSGLSAGGDTQQEAAAAFCGQLWQAGALPASQPSSLLPSVPPAASLPAAPLAAPRPQPVEQACEPAELPDTLEPAWQQQQWQQMQAPGAPAPLAGMLPAALPAEPSGRTAARCSTGQDMETDLRCSWGSEHSADISGWQQLQARLREEAAGGGAAQLQGGLSMDEGPYAMRASADRSVRCSLDGPTCSDRQTSSLPLRAAMREQWHSHLPLPHDGASPDPLLGGHQPMHTSSGRQRNSRGSNQKPWGCFSCASPFSCKQQRRGAGADSDDDEVVRRATDSTEGFVIRRKHSFASLSPASVAREEHDGGGANSGTADRLKRASLNCPPEGDLASRQGGFSAGCAATPGDHGAGPSGRSPFSDGGSDDGSFSAPSGLRSLSVGLRDASIEELAGGLGGGGSDGAPTPTVDALNDMLKSLSLKAPHPKDAEALVTQACTEHSIQPNATTVRTLEKMWAGAMALQEEQDLRGKRQRLSPVEGRPADNGGSAAATTPPPAAARLPLPSAGECTPGTPPRRLVLVHDLDETLLIFNSLLSGTWAAAHGLRGDAAAERQLKELGARWEAAILELCDNRFFYANLEEYDQTCLADVAPFDDGASLSGYDFQADGFPPPDAPHGPRSPRRHAASVRPAPPRRAPPHAGPEGGTAGAAALAAGPGAHLDCPRSRHLDAAALTRLAYRYRRISLLLKFGLAALGAAAQRQQWEALYKETDAVTRGWLSHAGELLTGCTQQLGSEGGLEVVHVAVTSGQLIPSLAKLLLFRLVGHIDGQQLWSSRHCGKRACFERVRQRFGPAATYVALGDGIEEDEAAAALGWPLVRVLLAPAGAYPAATVLAWRPDAATGGPGLPFTQLRVEHVARAAGLRIARPLAPPDGAAHGGSAAAVALQGAEGAFMRCI</sequence>
<dbReference type="Proteomes" id="UP000239649">
    <property type="component" value="Unassembled WGS sequence"/>
</dbReference>
<dbReference type="Gene3D" id="3.40.50.12350">
    <property type="match status" value="1"/>
</dbReference>
<evidence type="ECO:0000256" key="3">
    <source>
        <dbReference type="ARBA" id="ARBA00022801"/>
    </source>
</evidence>
<name>A0A2P6V3J0_9CHLO</name>
<proteinExistence type="inferred from homology"/>
<feature type="region of interest" description="Disordered" evidence="9">
    <location>
        <begin position="639"/>
        <end position="682"/>
    </location>
</feature>
<feature type="active site" description="Proton donor" evidence="7">
    <location>
        <position position="697"/>
    </location>
</feature>
<evidence type="ECO:0000313" key="10">
    <source>
        <dbReference type="EMBL" id="PSC68648.1"/>
    </source>
</evidence>
<feature type="active site" description="Nucleophile" evidence="7">
    <location>
        <position position="695"/>
    </location>
</feature>
<dbReference type="STRING" id="554055.A0A2P6V3J0"/>
<dbReference type="GO" id="GO:0030154">
    <property type="term" value="P:cell differentiation"/>
    <property type="evidence" value="ECO:0007669"/>
    <property type="project" value="TreeGrafter"/>
</dbReference>
<feature type="region of interest" description="Disordered" evidence="9">
    <location>
        <begin position="158"/>
        <end position="182"/>
    </location>
</feature>
<dbReference type="GO" id="GO:0046872">
    <property type="term" value="F:metal ion binding"/>
    <property type="evidence" value="ECO:0007669"/>
    <property type="project" value="UniProtKB-KW"/>
</dbReference>
<feature type="compositionally biased region" description="Low complexity" evidence="9">
    <location>
        <begin position="35"/>
        <end position="46"/>
    </location>
</feature>
<evidence type="ECO:0000256" key="2">
    <source>
        <dbReference type="ARBA" id="ARBA00013064"/>
    </source>
</evidence>
<dbReference type="EC" id="3.1.3.48" evidence="2"/>
<dbReference type="OrthoDB" id="167668at2759"/>
<evidence type="ECO:0000256" key="5">
    <source>
        <dbReference type="ARBA" id="ARBA00022912"/>
    </source>
</evidence>
<keyword evidence="5" id="KW-0904">Protein phosphatase</keyword>
<evidence type="ECO:0000256" key="7">
    <source>
        <dbReference type="PIRSR" id="PIRSR628472-1"/>
    </source>
</evidence>
<dbReference type="PANTHER" id="PTHR10190:SF16">
    <property type="entry name" value="DEVELOPMENTAL PROTEIN EYES ABSENT"/>
    <property type="match status" value="1"/>
</dbReference>
<feature type="compositionally biased region" description="Low complexity" evidence="9">
    <location>
        <begin position="165"/>
        <end position="182"/>
    </location>
</feature>
<dbReference type="InterPro" id="IPR028472">
    <property type="entry name" value="EYA"/>
</dbReference>
<comment type="catalytic activity">
    <reaction evidence="6">
        <text>O-phospho-L-tyrosyl-[protein] + H2O = L-tyrosyl-[protein] + phosphate</text>
        <dbReference type="Rhea" id="RHEA:10684"/>
        <dbReference type="Rhea" id="RHEA-COMP:10136"/>
        <dbReference type="Rhea" id="RHEA-COMP:20101"/>
        <dbReference type="ChEBI" id="CHEBI:15377"/>
        <dbReference type="ChEBI" id="CHEBI:43474"/>
        <dbReference type="ChEBI" id="CHEBI:46858"/>
        <dbReference type="ChEBI" id="CHEBI:61978"/>
        <dbReference type="EC" id="3.1.3.48"/>
    </reaction>
</comment>
<evidence type="ECO:0000256" key="4">
    <source>
        <dbReference type="ARBA" id="ARBA00022842"/>
    </source>
</evidence>
<dbReference type="PANTHER" id="PTHR10190">
    <property type="entry name" value="EYES ABSENT"/>
    <property type="match status" value="1"/>
</dbReference>
<feature type="compositionally biased region" description="Low complexity" evidence="9">
    <location>
        <begin position="528"/>
        <end position="548"/>
    </location>
</feature>
<feature type="binding site" evidence="8">
    <location>
        <position position="973"/>
    </location>
    <ligand>
        <name>Mg(2+)</name>
        <dbReference type="ChEBI" id="CHEBI:18420"/>
    </ligand>
</feature>
<protein>
    <recommendedName>
        <fullName evidence="2">protein-tyrosine-phosphatase</fullName>
        <ecNumber evidence="2">3.1.3.48</ecNumber>
    </recommendedName>
</protein>
<evidence type="ECO:0000313" key="11">
    <source>
        <dbReference type="Proteomes" id="UP000239649"/>
    </source>
</evidence>
<feature type="region of interest" description="Disordered" evidence="9">
    <location>
        <begin position="1"/>
        <end position="79"/>
    </location>
</feature>
<evidence type="ECO:0000256" key="9">
    <source>
        <dbReference type="SAM" id="MobiDB-lite"/>
    </source>
</evidence>
<dbReference type="InterPro" id="IPR038102">
    <property type="entry name" value="EYA_dom_sf"/>
</dbReference>
<evidence type="ECO:0000256" key="6">
    <source>
        <dbReference type="ARBA" id="ARBA00051722"/>
    </source>
</evidence>
<organism evidence="10 11">
    <name type="scientific">Micractinium conductrix</name>
    <dbReference type="NCBI Taxonomy" id="554055"/>
    <lineage>
        <taxon>Eukaryota</taxon>
        <taxon>Viridiplantae</taxon>
        <taxon>Chlorophyta</taxon>
        <taxon>core chlorophytes</taxon>
        <taxon>Trebouxiophyceae</taxon>
        <taxon>Chlorellales</taxon>
        <taxon>Chlorellaceae</taxon>
        <taxon>Chlorella clade</taxon>
        <taxon>Micractinium</taxon>
    </lineage>
</organism>
<dbReference type="GO" id="GO:0005634">
    <property type="term" value="C:nucleus"/>
    <property type="evidence" value="ECO:0007669"/>
    <property type="project" value="TreeGrafter"/>
</dbReference>
<reference evidence="10 11" key="1">
    <citation type="journal article" date="2018" name="Plant J.">
        <title>Genome sequences of Chlorella sorokiniana UTEX 1602 and Micractinium conductrix SAG 241.80: implications to maltose excretion by a green alga.</title>
        <authorList>
            <person name="Arriola M.B."/>
            <person name="Velmurugan N."/>
            <person name="Zhang Y."/>
            <person name="Plunkett M.H."/>
            <person name="Hondzo H."/>
            <person name="Barney B.M."/>
        </authorList>
    </citation>
    <scope>NUCLEOTIDE SEQUENCE [LARGE SCALE GENOMIC DNA]</scope>
    <source>
        <strain evidence="10 11">SAG 241.80</strain>
    </source>
</reference>
<dbReference type="GO" id="GO:0004725">
    <property type="term" value="F:protein tyrosine phosphatase activity"/>
    <property type="evidence" value="ECO:0007669"/>
    <property type="project" value="UniProtKB-EC"/>
</dbReference>
<gene>
    <name evidence="10" type="ORF">C2E20_7825</name>
</gene>
<feature type="binding site" evidence="8">
    <location>
        <position position="697"/>
    </location>
    <ligand>
        <name>Mg(2+)</name>
        <dbReference type="ChEBI" id="CHEBI:18420"/>
    </ligand>
</feature>
<evidence type="ECO:0000256" key="8">
    <source>
        <dbReference type="PIRSR" id="PIRSR628472-2"/>
    </source>
</evidence>
<comment type="cofactor">
    <cofactor evidence="8">
        <name>Mg(2+)</name>
        <dbReference type="ChEBI" id="CHEBI:18420"/>
    </cofactor>
    <text evidence="8">Binds 1 Mg(2+) ion per subunit.</text>
</comment>
<feature type="compositionally biased region" description="Low complexity" evidence="9">
    <location>
        <begin position="660"/>
        <end position="678"/>
    </location>
</feature>
<keyword evidence="11" id="KW-1185">Reference proteome</keyword>
<comment type="caution">
    <text evidence="10">The sequence shown here is derived from an EMBL/GenBank/DDBJ whole genome shotgun (WGS) entry which is preliminary data.</text>
</comment>
<keyword evidence="3" id="KW-0378">Hydrolase</keyword>
<feature type="region of interest" description="Disordered" evidence="9">
    <location>
        <begin position="776"/>
        <end position="824"/>
    </location>
</feature>
<feature type="compositionally biased region" description="Low complexity" evidence="9">
    <location>
        <begin position="405"/>
        <end position="417"/>
    </location>
</feature>
<dbReference type="GO" id="GO:0045739">
    <property type="term" value="P:positive regulation of DNA repair"/>
    <property type="evidence" value="ECO:0007669"/>
    <property type="project" value="TreeGrafter"/>
</dbReference>
<feature type="region of interest" description="Disordered" evidence="9">
    <location>
        <begin position="382"/>
        <end position="417"/>
    </location>
</feature>
<keyword evidence="4 8" id="KW-0460">Magnesium</keyword>
<feature type="binding site" evidence="8">
    <location>
        <position position="695"/>
    </location>
    <ligand>
        <name>Mg(2+)</name>
        <dbReference type="ChEBI" id="CHEBI:18420"/>
    </ligand>
</feature>
<dbReference type="EMBL" id="LHPF02000035">
    <property type="protein sequence ID" value="PSC68648.1"/>
    <property type="molecule type" value="Genomic_DNA"/>
</dbReference>
<evidence type="ECO:0000256" key="1">
    <source>
        <dbReference type="ARBA" id="ARBA00010501"/>
    </source>
</evidence>